<dbReference type="InterPro" id="IPR008545">
    <property type="entry name" value="Web"/>
</dbReference>
<dbReference type="PANTHER" id="PTHR23160:SF20">
    <property type="entry name" value="OS02G0439200 PROTEIN"/>
    <property type="match status" value="1"/>
</dbReference>
<feature type="transmembrane region" description="Helical" evidence="5">
    <location>
        <begin position="65"/>
        <end position="84"/>
    </location>
</feature>
<feature type="compositionally biased region" description="Acidic residues" evidence="4">
    <location>
        <begin position="941"/>
        <end position="955"/>
    </location>
</feature>
<feature type="coiled-coil region" evidence="3">
    <location>
        <begin position="109"/>
        <end position="136"/>
    </location>
</feature>
<evidence type="ECO:0000313" key="7">
    <source>
        <dbReference type="Proteomes" id="UP001396334"/>
    </source>
</evidence>
<accession>A0ABR1Z8I3</accession>
<evidence type="ECO:0000256" key="2">
    <source>
        <dbReference type="ARBA" id="ARBA00023054"/>
    </source>
</evidence>
<organism evidence="6 7">
    <name type="scientific">Hibiscus sabdariffa</name>
    <name type="common">roselle</name>
    <dbReference type="NCBI Taxonomy" id="183260"/>
    <lineage>
        <taxon>Eukaryota</taxon>
        <taxon>Viridiplantae</taxon>
        <taxon>Streptophyta</taxon>
        <taxon>Embryophyta</taxon>
        <taxon>Tracheophyta</taxon>
        <taxon>Spermatophyta</taxon>
        <taxon>Magnoliopsida</taxon>
        <taxon>eudicotyledons</taxon>
        <taxon>Gunneridae</taxon>
        <taxon>Pentapetalae</taxon>
        <taxon>rosids</taxon>
        <taxon>malvids</taxon>
        <taxon>Malvales</taxon>
        <taxon>Malvaceae</taxon>
        <taxon>Malvoideae</taxon>
        <taxon>Hibiscus</taxon>
    </lineage>
</organism>
<comment type="caution">
    <text evidence="6">The sequence shown here is derived from an EMBL/GenBank/DDBJ whole genome shotgun (WGS) entry which is preliminary data.</text>
</comment>
<evidence type="ECO:0000256" key="1">
    <source>
        <dbReference type="ARBA" id="ARBA00005485"/>
    </source>
</evidence>
<feature type="coiled-coil region" evidence="3">
    <location>
        <begin position="399"/>
        <end position="448"/>
    </location>
</feature>
<feature type="compositionally biased region" description="Polar residues" evidence="4">
    <location>
        <begin position="882"/>
        <end position="899"/>
    </location>
</feature>
<dbReference type="Proteomes" id="UP001396334">
    <property type="component" value="Unassembled WGS sequence"/>
</dbReference>
<dbReference type="Pfam" id="PF05701">
    <property type="entry name" value="WEMBL"/>
    <property type="match status" value="1"/>
</dbReference>
<gene>
    <name evidence="6" type="ORF">V6N11_047368</name>
</gene>
<protein>
    <submittedName>
        <fullName evidence="6">Uncharacterized protein</fullName>
    </submittedName>
</protein>
<proteinExistence type="inferred from homology"/>
<keyword evidence="7" id="KW-1185">Reference proteome</keyword>
<evidence type="ECO:0000256" key="4">
    <source>
        <dbReference type="SAM" id="MobiDB-lite"/>
    </source>
</evidence>
<feature type="region of interest" description="Disordered" evidence="4">
    <location>
        <begin position="831"/>
        <end position="903"/>
    </location>
</feature>
<name>A0ABR1Z8I3_9ROSI</name>
<keyword evidence="5" id="KW-1133">Transmembrane helix</keyword>
<dbReference type="PANTHER" id="PTHR23160">
    <property type="entry name" value="SYNAPTONEMAL COMPLEX PROTEIN-RELATED"/>
    <property type="match status" value="1"/>
</dbReference>
<feature type="compositionally biased region" description="Basic residues" evidence="4">
    <location>
        <begin position="1002"/>
        <end position="1011"/>
    </location>
</feature>
<feature type="coiled-coil region" evidence="3">
    <location>
        <begin position="251"/>
        <end position="313"/>
    </location>
</feature>
<comment type="similarity">
    <text evidence="1">Belongs to the WEB family.</text>
</comment>
<evidence type="ECO:0000256" key="3">
    <source>
        <dbReference type="SAM" id="Coils"/>
    </source>
</evidence>
<feature type="compositionally biased region" description="Basic and acidic residues" evidence="4">
    <location>
        <begin position="858"/>
        <end position="880"/>
    </location>
</feature>
<feature type="region of interest" description="Disordered" evidence="4">
    <location>
        <begin position="936"/>
        <end position="1011"/>
    </location>
</feature>
<evidence type="ECO:0000256" key="5">
    <source>
        <dbReference type="SAM" id="Phobius"/>
    </source>
</evidence>
<keyword evidence="5" id="KW-0812">Transmembrane</keyword>
<keyword evidence="5" id="KW-0472">Membrane</keyword>
<reference evidence="6 7" key="1">
    <citation type="journal article" date="2024" name="G3 (Bethesda)">
        <title>Genome assembly of Hibiscus sabdariffa L. provides insights into metabolisms of medicinal natural products.</title>
        <authorList>
            <person name="Kim T."/>
        </authorList>
    </citation>
    <scope>NUCLEOTIDE SEQUENCE [LARGE SCALE GENOMIC DNA]</scope>
    <source>
        <strain evidence="6">TK-2024</strain>
        <tissue evidence="6">Old leaves</tissue>
    </source>
</reference>
<evidence type="ECO:0000313" key="6">
    <source>
        <dbReference type="EMBL" id="KAK8476251.1"/>
    </source>
</evidence>
<dbReference type="EMBL" id="JBBPBN010002348">
    <property type="protein sequence ID" value="KAK8476251.1"/>
    <property type="molecule type" value="Genomic_DNA"/>
</dbReference>
<feature type="compositionally biased region" description="Basic residues" evidence="4">
    <location>
        <begin position="986"/>
        <end position="995"/>
    </location>
</feature>
<keyword evidence="2 3" id="KW-0175">Coiled coil</keyword>
<sequence>MAYCVSPVSISGGSHLKAHEVWFPKSSTFGKRPSLAVPRNPVTLKYHFSVSAQYRDGSRGGGSDFVAGFLLGGAIFGTLGYIFAPQIRRSLLNEDEYGFRKAKRPIYYEEGLEKTRETLNEKINQLNAAIDNVSSRLRGGGNNTPTVPVETDPEKNYFFRDLLIIFTMSAKPKSSSSDTPTKVSPATPRVASKVSRGLAKPEPGSPSPLQSTRHSGDRSQRLSLNSKPTVERRSPKVATPPEKPQTRVGKGLELQAQLSSVQEDLKKAKEKISLIEKEKAQAIDELKEAQKAAEEANERVTEALAALKLAEENSEIEKFRALELEQVEMDAAHKKDEEWQKEIESVRSQHASDVAALVSTTQELQRVKQELVMTCDAKNQALNHADDATKIAEIHAEKAEILSAELVRLKSLLELKREREINEHNEMVLRLREEIESLKLEVEKAKVFEDKLMENEDFIEQLNVDLEAAKMAESYTRNVADEWGNRVEELEMQIEEEKKLERSTSESLNSVTKQLERSNDSLEDAESKIAVLKEKVRSLEMTIGTQRRDLEESEHHINMAKEENAEVEKLVESLKSELETVKEEKSRSLDNEKLSVSRVQTLLEEKNKLINELENSRDEEEKSKKAMESLASALHEVSAEAREAKEKLLSCETDNENYKTKLEDLRSFLKATDEKYETMLDNAKNEIDLLTNTIEQSKNEHQNSVTEWEQKELHLVDCVKQSDEENSSLQKEVSRLENLLKHSEGEASESKEEEARLKESLKEVESKVICLQEALEEVKTESMKLKESLLDKETELQSVIQENDELRAREVASHKKVEELSKLLEEAIIKKQSEENGELTDSDKDYDLLPKVVEFSEENGHGSKEKPKSSEHPEEPKNENSLHVNDVSTNEALQANSDKVVNVNGKVVHEIKEKEDDSAESVDVEFKMWESCRIEKKEFSPEGEPEQEESFDEEVDSKADASECFDQINGSTEIVDDGGNSPSRQQQHKKKKPLLRKFGNLLKKKGSGYQK</sequence>
<feature type="compositionally biased region" description="Low complexity" evidence="4">
    <location>
        <begin position="171"/>
        <end position="185"/>
    </location>
</feature>
<feature type="region of interest" description="Disordered" evidence="4">
    <location>
        <begin position="171"/>
        <end position="250"/>
    </location>
</feature>